<feature type="domain" description="Glycosyltransferase subfamily 4-like N-terminal" evidence="1">
    <location>
        <begin position="22"/>
        <end position="204"/>
    </location>
</feature>
<dbReference type="Pfam" id="PF13692">
    <property type="entry name" value="Glyco_trans_1_4"/>
    <property type="match status" value="1"/>
</dbReference>
<dbReference type="PANTHER" id="PTHR12526">
    <property type="entry name" value="GLYCOSYLTRANSFERASE"/>
    <property type="match status" value="1"/>
</dbReference>
<reference evidence="3" key="1">
    <citation type="submission" date="2013-06" db="EMBL/GenBank/DDBJ databases">
        <title>Complete Genome Sequence of Hyperthermophilic Palaeococcus pacificus DY20341T, Isolated from a Deep-Sea Hydrothermal Sediments.</title>
        <authorList>
            <person name="Zeng X."/>
            <person name="Shao Z."/>
        </authorList>
    </citation>
    <scope>NUCLEOTIDE SEQUENCE [LARGE SCALE GENOMIC DNA]</scope>
    <source>
        <strain evidence="3">DY20341</strain>
    </source>
</reference>
<keyword evidence="3" id="KW-1185">Reference proteome</keyword>
<sequence length="377" mass="43899">MSAILIISPHTKVRLKTTPTEGVESRISYLAQIFAKNKEILIIEPSDLKDYEESYNRVYFYAFDFIKIKNMRLGSYFLSLNPFYYYALFRYLKKHHPSIILISQPWGIFSTYLVVKKIFGLNSSIIQDSHNVESEYAKIIIKDNNIPKVIKLFYLITIGFIEKLSLNYADYILAISHKNKKTFIEKYRAIPEKIVVIPPLVNVEKRPKVKKSKENKHQVWAVFHGIYRTVQNREAIDIIKNRLTREFRKYKNFQFIIFGKGVPKMNNGTLISLGFIEDIYSVLRECDIAVVPLVSGEGVKLKVLDYMAVGLPIVTTKKGAEGLELVSGKHAIIVDDVNEEFIKAIEYLIENPKIRRKLGYNARKIAEKKYEWKKDRR</sequence>
<proteinExistence type="predicted"/>
<dbReference type="Proteomes" id="UP000027981">
    <property type="component" value="Chromosome"/>
</dbReference>
<gene>
    <name evidence="2" type="ORF">PAP_09825</name>
</gene>
<dbReference type="AlphaFoldDB" id="A0A075LUE4"/>
<evidence type="ECO:0000313" key="3">
    <source>
        <dbReference type="Proteomes" id="UP000027981"/>
    </source>
</evidence>
<name>A0A075LUE4_9EURY</name>
<accession>A0A075LUE4</accession>
<dbReference type="STRING" id="1343739.PAP_09825"/>
<dbReference type="KEGG" id="ppac:PAP_09825"/>
<dbReference type="PANTHER" id="PTHR12526:SF630">
    <property type="entry name" value="GLYCOSYLTRANSFERASE"/>
    <property type="match status" value="1"/>
</dbReference>
<dbReference type="eggNOG" id="arCOG01409">
    <property type="taxonomic scope" value="Archaea"/>
</dbReference>
<dbReference type="Pfam" id="PF13439">
    <property type="entry name" value="Glyco_transf_4"/>
    <property type="match status" value="1"/>
</dbReference>
<protein>
    <recommendedName>
        <fullName evidence="1">Glycosyltransferase subfamily 4-like N-terminal domain-containing protein</fullName>
    </recommendedName>
</protein>
<dbReference type="InterPro" id="IPR028098">
    <property type="entry name" value="Glyco_trans_4-like_N"/>
</dbReference>
<reference evidence="2 3" key="2">
    <citation type="journal article" date="2015" name="Genome Announc.">
        <title>Complete Genome Sequence of Hyperthermophilic Piezophilic Archaeon Palaeococcus pacificus DY20341T, Isolated from Deep-Sea Hydrothermal Sediments.</title>
        <authorList>
            <person name="Zeng X."/>
            <person name="Jebbar M."/>
            <person name="Shao Z."/>
        </authorList>
    </citation>
    <scope>NUCLEOTIDE SEQUENCE [LARGE SCALE GENOMIC DNA]</scope>
    <source>
        <strain evidence="2 3">DY20341</strain>
    </source>
</reference>
<dbReference type="EMBL" id="CP006019">
    <property type="protein sequence ID" value="AIF70340.1"/>
    <property type="molecule type" value="Genomic_DNA"/>
</dbReference>
<evidence type="ECO:0000313" key="2">
    <source>
        <dbReference type="EMBL" id="AIF70340.1"/>
    </source>
</evidence>
<organism evidence="2 3">
    <name type="scientific">Palaeococcus pacificus DY20341</name>
    <dbReference type="NCBI Taxonomy" id="1343739"/>
    <lineage>
        <taxon>Archaea</taxon>
        <taxon>Methanobacteriati</taxon>
        <taxon>Methanobacteriota</taxon>
        <taxon>Thermococci</taxon>
        <taxon>Thermococcales</taxon>
        <taxon>Thermococcaceae</taxon>
        <taxon>Palaeococcus</taxon>
    </lineage>
</organism>
<dbReference type="Gene3D" id="3.40.50.2000">
    <property type="entry name" value="Glycogen Phosphorylase B"/>
    <property type="match status" value="2"/>
</dbReference>
<dbReference type="SUPFAM" id="SSF53756">
    <property type="entry name" value="UDP-Glycosyltransferase/glycogen phosphorylase"/>
    <property type="match status" value="1"/>
</dbReference>
<evidence type="ECO:0000259" key="1">
    <source>
        <dbReference type="Pfam" id="PF13439"/>
    </source>
</evidence>
<dbReference type="HOGENOM" id="CLU_784408_0_0_2"/>